<sequence>MEGIMILGSGMLIAIMLGINGSLANLVGNNMSVFLIHFTGLIVICLGILLKGEKIKYSKELPFYFYFTGFLGVSVVACNVATFKNIGISNTIALGLTGQVFFSALIDHFGLFNREKNKIGLHKIIGFVFIFAGIYLVV</sequence>
<feature type="transmembrane region" description="Helical" evidence="1">
    <location>
        <begin position="63"/>
        <end position="82"/>
    </location>
</feature>
<comment type="caution">
    <text evidence="2">The sequence shown here is derived from an EMBL/GenBank/DDBJ whole genome shotgun (WGS) entry which is preliminary data.</text>
</comment>
<dbReference type="PANTHER" id="PTHR34821:SF2">
    <property type="entry name" value="INNER MEMBRANE PROTEIN YDCZ"/>
    <property type="match status" value="1"/>
</dbReference>
<keyword evidence="1" id="KW-0812">Transmembrane</keyword>
<evidence type="ECO:0000313" key="2">
    <source>
        <dbReference type="EMBL" id="REI41241.1"/>
    </source>
</evidence>
<dbReference type="InterPro" id="IPR006750">
    <property type="entry name" value="YdcZ"/>
</dbReference>
<keyword evidence="3" id="KW-1185">Reference proteome</keyword>
<feature type="transmembrane region" description="Helical" evidence="1">
    <location>
        <begin position="34"/>
        <end position="51"/>
    </location>
</feature>
<dbReference type="EMBL" id="QUAJ01000011">
    <property type="protein sequence ID" value="REI41241.1"/>
    <property type="molecule type" value="Genomic_DNA"/>
</dbReference>
<reference evidence="2 3" key="1">
    <citation type="submission" date="2018-08" db="EMBL/GenBank/DDBJ databases">
        <title>Draft genome sequence of Psychrilyobacter sp. strain SD5 isolated from Black Sea water.</title>
        <authorList>
            <person name="Yadav S."/>
            <person name="Villanueva L."/>
            <person name="Damste J.S.S."/>
        </authorList>
    </citation>
    <scope>NUCLEOTIDE SEQUENCE [LARGE SCALE GENOMIC DNA]</scope>
    <source>
        <strain evidence="2 3">SD5</strain>
    </source>
</reference>
<protein>
    <submittedName>
        <fullName evidence="2">DMT family transporter</fullName>
    </submittedName>
</protein>
<evidence type="ECO:0000256" key="1">
    <source>
        <dbReference type="SAM" id="Phobius"/>
    </source>
</evidence>
<dbReference type="Proteomes" id="UP000263486">
    <property type="component" value="Unassembled WGS sequence"/>
</dbReference>
<feature type="transmembrane region" description="Helical" evidence="1">
    <location>
        <begin position="88"/>
        <end position="107"/>
    </location>
</feature>
<gene>
    <name evidence="2" type="ORF">DYH56_07340</name>
</gene>
<feature type="transmembrane region" description="Helical" evidence="1">
    <location>
        <begin position="119"/>
        <end position="137"/>
    </location>
</feature>
<keyword evidence="1" id="KW-0472">Membrane</keyword>
<keyword evidence="1" id="KW-1133">Transmembrane helix</keyword>
<proteinExistence type="predicted"/>
<name>A0ABX9KHI3_9FUSO</name>
<accession>A0ABX9KHI3</accession>
<dbReference type="InterPro" id="IPR037185">
    <property type="entry name" value="EmrE-like"/>
</dbReference>
<dbReference type="RefSeq" id="WP_114642223.1">
    <property type="nucleotide sequence ID" value="NZ_JAACIO010000012.1"/>
</dbReference>
<dbReference type="SUPFAM" id="SSF103481">
    <property type="entry name" value="Multidrug resistance efflux transporter EmrE"/>
    <property type="match status" value="1"/>
</dbReference>
<dbReference type="Pfam" id="PF04657">
    <property type="entry name" value="DMT_YdcZ"/>
    <property type="match status" value="1"/>
</dbReference>
<organism evidence="2 3">
    <name type="scientific">Psychrilyobacter piezotolerans</name>
    <dbReference type="NCBI Taxonomy" id="2293438"/>
    <lineage>
        <taxon>Bacteria</taxon>
        <taxon>Fusobacteriati</taxon>
        <taxon>Fusobacteriota</taxon>
        <taxon>Fusobacteriia</taxon>
        <taxon>Fusobacteriales</taxon>
        <taxon>Fusobacteriaceae</taxon>
        <taxon>Psychrilyobacter</taxon>
    </lineage>
</organism>
<dbReference type="PANTHER" id="PTHR34821">
    <property type="entry name" value="INNER MEMBRANE PROTEIN YDCZ"/>
    <property type="match status" value="1"/>
</dbReference>
<evidence type="ECO:0000313" key="3">
    <source>
        <dbReference type="Proteomes" id="UP000263486"/>
    </source>
</evidence>